<gene>
    <name evidence="1" type="ORF">B3C1_06789</name>
</gene>
<dbReference type="eggNOG" id="ENOG5032VE0">
    <property type="taxonomic scope" value="Bacteria"/>
</dbReference>
<organism evidence="1 2">
    <name type="scientific">Gallaecimonas xiamenensis 3-C-1</name>
    <dbReference type="NCBI Taxonomy" id="745411"/>
    <lineage>
        <taxon>Bacteria</taxon>
        <taxon>Pseudomonadati</taxon>
        <taxon>Pseudomonadota</taxon>
        <taxon>Gammaproteobacteria</taxon>
        <taxon>Enterobacterales</taxon>
        <taxon>Gallaecimonadaceae</taxon>
        <taxon>Gallaecimonas</taxon>
    </lineage>
</organism>
<evidence type="ECO:0000313" key="1">
    <source>
        <dbReference type="EMBL" id="EKE75362.1"/>
    </source>
</evidence>
<proteinExistence type="predicted"/>
<dbReference type="STRING" id="745411.B3C1_06789"/>
<accession>K2JLR7</accession>
<comment type="caution">
    <text evidence="1">The sequence shown here is derived from an EMBL/GenBank/DDBJ whole genome shotgun (WGS) entry which is preliminary data.</text>
</comment>
<protein>
    <submittedName>
        <fullName evidence="1">Uncharacterized protein</fullName>
    </submittedName>
</protein>
<evidence type="ECO:0000313" key="2">
    <source>
        <dbReference type="Proteomes" id="UP000006755"/>
    </source>
</evidence>
<keyword evidence="2" id="KW-1185">Reference proteome</keyword>
<dbReference type="EMBL" id="AMRI01000008">
    <property type="protein sequence ID" value="EKE75362.1"/>
    <property type="molecule type" value="Genomic_DNA"/>
</dbReference>
<dbReference type="RefSeq" id="WP_008483782.1">
    <property type="nucleotide sequence ID" value="NZ_AMRI01000008.1"/>
</dbReference>
<dbReference type="OrthoDB" id="1525134at2"/>
<sequence length="379" mass="43754">MTMKKKCNRSISFYDVNLLNHKNYIGDIILEFFNNDYSVTLFYDEFHVEAFNFFSKYKIEMVKNGIFSRSRIKKKLINSGAQVLIVNAQRLSDSAFVTVARSLGIKTGMIQHGMYIPFMKRERFFLFKKAIKTLRYLAYSFIIARTLGKDFGNVFRSFFGTFVKGAVYKDAVHFHKEVNTDFVLVYGPYWKQYHSDNFGYDEFQMYDIGYHELSKIDMIKGSPIEQDTVCYIAQTLVEDGRLPKEMQIEFLEQLERLDTVQVVIKLHPRSDKSMYEGRGFRLHEDANLPHCPLYIGHYSSLLALAGSISGMVLYEFPGHDIPDYFSSHAIVVKNVKDVSKTISNSLKLPSCITGSNFDDVFSFGYTPQLAFKIIHAAKD</sequence>
<reference evidence="1 2" key="1">
    <citation type="journal article" date="2012" name="J. Bacteriol.">
        <title>Genome Sequence of Gallaecimonas xiamenensis Type Strain 3-C-1.</title>
        <authorList>
            <person name="Lai Q."/>
            <person name="Wang L."/>
            <person name="Wang W."/>
            <person name="Shao Z."/>
        </authorList>
    </citation>
    <scope>NUCLEOTIDE SEQUENCE [LARGE SCALE GENOMIC DNA]</scope>
    <source>
        <strain evidence="1 2">3-C-1</strain>
    </source>
</reference>
<dbReference type="Proteomes" id="UP000006755">
    <property type="component" value="Unassembled WGS sequence"/>
</dbReference>
<name>K2JLR7_9GAMM</name>
<dbReference type="AlphaFoldDB" id="K2JLR7"/>